<dbReference type="InterPro" id="IPR029057">
    <property type="entry name" value="PRTase-like"/>
</dbReference>
<sequence>MQRIVSRLFDFIYPATCHLCETGLSHGRHLCSGCAHALPVIEPPFCQQCGEMYDGQIDGPFTCPNCHKQDYHFSFARASLQSEGSARELIHAFKYQRQVHLAPDLAKLAQRALEDARFSNYPDSGIIVPVPLFWRRQQKRGFNQSEQIAIHLAKQTGIPTLNALKRTRNTATQTRFSRTKRLQNLKGAFSPRSRYLKELSNRRIILLDDVFTTGSTANECARTLSKHGASDIAILTVLRG</sequence>
<proteinExistence type="inferred from homology"/>
<reference evidence="3 4" key="1">
    <citation type="submission" date="2020-07" db="EMBL/GenBank/DDBJ databases">
        <title>Roseicoccus Jingziensis gen. nov., sp. nov., isolated from coastal seawater.</title>
        <authorList>
            <person name="Feng X."/>
        </authorList>
    </citation>
    <scope>NUCLEOTIDE SEQUENCE [LARGE SCALE GENOMIC DNA]</scope>
    <source>
        <strain evidence="3 4">N1E253</strain>
    </source>
</reference>
<dbReference type="InterPro" id="IPR051910">
    <property type="entry name" value="ComF/GntX_DNA_util-trans"/>
</dbReference>
<comment type="caution">
    <text evidence="3">The sequence shown here is derived from an EMBL/GenBank/DDBJ whole genome shotgun (WGS) entry which is preliminary data.</text>
</comment>
<dbReference type="PANTHER" id="PTHR47505">
    <property type="entry name" value="DNA UTILIZATION PROTEIN YHGH"/>
    <property type="match status" value="1"/>
</dbReference>
<dbReference type="Gene3D" id="3.40.50.2020">
    <property type="match status" value="1"/>
</dbReference>
<comment type="similarity">
    <text evidence="1">Belongs to the ComF/GntX family.</text>
</comment>
<dbReference type="Pfam" id="PF00156">
    <property type="entry name" value="Pribosyltran"/>
    <property type="match status" value="1"/>
</dbReference>
<dbReference type="PROSITE" id="PS50089">
    <property type="entry name" value="ZF_RING_2"/>
    <property type="match status" value="1"/>
</dbReference>
<organism evidence="3 4">
    <name type="scientific">Oceaniferula marina</name>
    <dbReference type="NCBI Taxonomy" id="2748318"/>
    <lineage>
        <taxon>Bacteria</taxon>
        <taxon>Pseudomonadati</taxon>
        <taxon>Verrucomicrobiota</taxon>
        <taxon>Verrucomicrobiia</taxon>
        <taxon>Verrucomicrobiales</taxon>
        <taxon>Verrucomicrobiaceae</taxon>
        <taxon>Oceaniferula</taxon>
    </lineage>
</organism>
<dbReference type="InterPro" id="IPR001841">
    <property type="entry name" value="Znf_RING"/>
</dbReference>
<dbReference type="RefSeq" id="WP_178932849.1">
    <property type="nucleotide sequence ID" value="NZ_JACBAZ010000004.1"/>
</dbReference>
<evidence type="ECO:0000259" key="2">
    <source>
        <dbReference type="PROSITE" id="PS50089"/>
    </source>
</evidence>
<dbReference type="PANTHER" id="PTHR47505:SF1">
    <property type="entry name" value="DNA UTILIZATION PROTEIN YHGH"/>
    <property type="match status" value="1"/>
</dbReference>
<dbReference type="EMBL" id="JACBAZ010000004">
    <property type="protein sequence ID" value="NWK56146.1"/>
    <property type="molecule type" value="Genomic_DNA"/>
</dbReference>
<name>A0A851GFF6_9BACT</name>
<gene>
    <name evidence="3" type="ORF">HW115_11035</name>
</gene>
<dbReference type="AlphaFoldDB" id="A0A851GFF6"/>
<evidence type="ECO:0000313" key="4">
    <source>
        <dbReference type="Proteomes" id="UP000557872"/>
    </source>
</evidence>
<dbReference type="CDD" id="cd06223">
    <property type="entry name" value="PRTases_typeI"/>
    <property type="match status" value="1"/>
</dbReference>
<accession>A0A851GFF6</accession>
<dbReference type="Proteomes" id="UP000557872">
    <property type="component" value="Unassembled WGS sequence"/>
</dbReference>
<feature type="domain" description="RING-type" evidence="2">
    <location>
        <begin position="17"/>
        <end position="67"/>
    </location>
</feature>
<dbReference type="InterPro" id="IPR000836">
    <property type="entry name" value="PRTase_dom"/>
</dbReference>
<keyword evidence="4" id="KW-1185">Reference proteome</keyword>
<evidence type="ECO:0000313" key="3">
    <source>
        <dbReference type="EMBL" id="NWK56146.1"/>
    </source>
</evidence>
<protein>
    <submittedName>
        <fullName evidence="3">ComF family protein</fullName>
    </submittedName>
</protein>
<dbReference type="SUPFAM" id="SSF53271">
    <property type="entry name" value="PRTase-like"/>
    <property type="match status" value="1"/>
</dbReference>
<dbReference type="InterPro" id="IPR044005">
    <property type="entry name" value="DZR_2"/>
</dbReference>
<evidence type="ECO:0000256" key="1">
    <source>
        <dbReference type="ARBA" id="ARBA00008007"/>
    </source>
</evidence>
<dbReference type="Pfam" id="PF18912">
    <property type="entry name" value="DZR_2"/>
    <property type="match status" value="1"/>
</dbReference>